<dbReference type="InterPro" id="IPR031157">
    <property type="entry name" value="G_TR_CS"/>
</dbReference>
<keyword evidence="8" id="KW-0472">Membrane</keyword>
<dbReference type="SUPFAM" id="SSF52540">
    <property type="entry name" value="P-loop containing nucleoside triphosphate hydrolases"/>
    <property type="match status" value="1"/>
</dbReference>
<dbReference type="InterPro" id="IPR038363">
    <property type="entry name" value="LepA_C_sf"/>
</dbReference>
<evidence type="ECO:0000259" key="9">
    <source>
        <dbReference type="PROSITE" id="PS51722"/>
    </source>
</evidence>
<dbReference type="Pfam" id="PF00009">
    <property type="entry name" value="GTP_EFTU"/>
    <property type="match status" value="1"/>
</dbReference>
<proteinExistence type="inferred from homology"/>
<dbReference type="GO" id="GO:0006412">
    <property type="term" value="P:translation"/>
    <property type="evidence" value="ECO:0007669"/>
    <property type="project" value="UniProtKB-KW"/>
</dbReference>
<dbReference type="Gene3D" id="2.40.30.10">
    <property type="entry name" value="Translation factors"/>
    <property type="match status" value="1"/>
</dbReference>
<dbReference type="NCBIfam" id="TIGR00231">
    <property type="entry name" value="small_GTP"/>
    <property type="match status" value="1"/>
</dbReference>
<gene>
    <name evidence="10" type="primary">lepA</name>
    <name evidence="10" type="ORF">Naga_100061g14</name>
</gene>
<dbReference type="InterPro" id="IPR006297">
    <property type="entry name" value="EF-4"/>
</dbReference>
<keyword evidence="5" id="KW-0648">Protein biosynthesis</keyword>
<feature type="region of interest" description="Disordered" evidence="7">
    <location>
        <begin position="98"/>
        <end position="161"/>
    </location>
</feature>
<dbReference type="PRINTS" id="PR00315">
    <property type="entry name" value="ELONGATNFCT"/>
</dbReference>
<dbReference type="NCBIfam" id="TIGR01393">
    <property type="entry name" value="lepA"/>
    <property type="match status" value="1"/>
</dbReference>
<evidence type="ECO:0000256" key="6">
    <source>
        <dbReference type="ARBA" id="ARBA00023134"/>
    </source>
</evidence>
<keyword evidence="6" id="KW-0342">GTP-binding</keyword>
<dbReference type="PROSITE" id="PS51722">
    <property type="entry name" value="G_TR_2"/>
    <property type="match status" value="1"/>
</dbReference>
<dbReference type="GO" id="GO:0005525">
    <property type="term" value="F:GTP binding"/>
    <property type="evidence" value="ECO:0007669"/>
    <property type="project" value="UniProtKB-KW"/>
</dbReference>
<keyword evidence="4" id="KW-0378">Hydrolase</keyword>
<keyword evidence="8" id="KW-1133">Transmembrane helix</keyword>
<sequence>MHTIDTGFGIHCVHSELADNGGQSRHSQQGAALGGVAVSSLSPLTLRHHCRANPQPLEPSRSQVIGKTMKNLRRVFFLLLLMLLAAEHAVSFIFPLSTSPSTSRRDAARASWRRCSRAPPHQSALSRLQATTEGAKVAAKVAKDKESGDRERKDDKNKPTAMATAAELGKYDVKRVRNFSIIAHIDHGKSTLADRLLESTKTVATRDMKAQLLDSMDIERERGITIKLNAARMLYRAKDGEDYILNLIDTPGHVDFSYEVSRSLAACEGALLVVDASQGVEAQTLANVYLALENDLEIIPVLNKIDLPAADPDRVQEEIEQTVGLDCTEAVRASAKSGIGIDDILEQIVARVPPPAPPTGGPLKALIFDSYYCPYRGVVVYFRVVDGEIRPKDRVKFMASGKEYEVVEVGFMTPEKRAVEVLRAGEVGYLSAAIKAVEDARVGDTITSARGGASDALPGYAEANPTVFAGLFPVDADQFEVLRESLGKLKLSDAAISFEPEKNSAMGFGFRVGFLGLLHMDIVQERLEREYNLDLIVTAPSVVYKVLTNRDEEISIDTPAKLPPATERKAIYEPYVRVEMLAPTDYTGSLMELAQDKRGELKEMKYLTPTRTALIYDMPLAEVITDFFDELKSRSKGYASMEYSLVGYRENDLVRLDVRINDEEATPLACIVHRDKSYAVGKALTEKLKELIPRQMFKVPIQACIGGKVVASCALSAMRKDVLAKCYGGDVSRKKKLLQKQAKGKKRMKTMGKVSVPQEAFQAVLKLKSTN</sequence>
<accession>W7TJ30</accession>
<dbReference type="HAMAP" id="MF_03138">
    <property type="entry name" value="GUFP"/>
    <property type="match status" value="1"/>
</dbReference>
<dbReference type="Gene3D" id="3.40.50.300">
    <property type="entry name" value="P-loop containing nucleotide triphosphate hydrolases"/>
    <property type="match status" value="1"/>
</dbReference>
<dbReference type="Pfam" id="PF03144">
    <property type="entry name" value="GTP_EFTU_D2"/>
    <property type="match status" value="1"/>
</dbReference>
<feature type="compositionally biased region" description="Polar residues" evidence="7">
    <location>
        <begin position="123"/>
        <end position="132"/>
    </location>
</feature>
<evidence type="ECO:0000256" key="2">
    <source>
        <dbReference type="ARBA" id="ARBA00005454"/>
    </source>
</evidence>
<dbReference type="OrthoDB" id="1074at2759"/>
<dbReference type="FunFam" id="3.40.50.300:FF:000078">
    <property type="entry name" value="Elongation factor 4"/>
    <property type="match status" value="1"/>
</dbReference>
<evidence type="ECO:0000256" key="5">
    <source>
        <dbReference type="ARBA" id="ARBA00022917"/>
    </source>
</evidence>
<dbReference type="CDD" id="cd16260">
    <property type="entry name" value="EF4_III"/>
    <property type="match status" value="1"/>
</dbReference>
<dbReference type="Pfam" id="PF00679">
    <property type="entry name" value="EFG_C"/>
    <property type="match status" value="1"/>
</dbReference>
<reference evidence="10 11" key="1">
    <citation type="journal article" date="2014" name="Mol. Plant">
        <title>Chromosome Scale Genome Assembly and Transcriptome Profiling of Nannochloropsis gaditana in Nitrogen Depletion.</title>
        <authorList>
            <person name="Corteggiani Carpinelli E."/>
            <person name="Telatin A."/>
            <person name="Vitulo N."/>
            <person name="Forcato C."/>
            <person name="D'Angelo M."/>
            <person name="Schiavon R."/>
            <person name="Vezzi A."/>
            <person name="Giacometti G.M."/>
            <person name="Morosinotto T."/>
            <person name="Valle G."/>
        </authorList>
    </citation>
    <scope>NUCLEOTIDE SEQUENCE [LARGE SCALE GENOMIC DNA]</scope>
    <source>
        <strain evidence="10 11">B-31</strain>
    </source>
</reference>
<keyword evidence="11" id="KW-1185">Reference proteome</keyword>
<dbReference type="SUPFAM" id="SSF50447">
    <property type="entry name" value="Translation proteins"/>
    <property type="match status" value="1"/>
</dbReference>
<name>W7TJ30_9STRA</name>
<dbReference type="InterPro" id="IPR004161">
    <property type="entry name" value="EFTu-like_2"/>
</dbReference>
<protein>
    <submittedName>
        <fullName evidence="10">Gtp-binding protein</fullName>
    </submittedName>
</protein>
<dbReference type="Pfam" id="PF06421">
    <property type="entry name" value="LepA_C"/>
    <property type="match status" value="1"/>
</dbReference>
<dbReference type="FunFam" id="3.30.70.870:FF:000004">
    <property type="entry name" value="Translation factor GUF1, mitochondrial"/>
    <property type="match status" value="1"/>
</dbReference>
<dbReference type="Gene3D" id="3.30.70.870">
    <property type="entry name" value="Elongation Factor G (Translational Gtpase), domain 3"/>
    <property type="match status" value="1"/>
</dbReference>
<dbReference type="PANTHER" id="PTHR43512">
    <property type="entry name" value="TRANSLATION FACTOR GUF1-RELATED"/>
    <property type="match status" value="1"/>
</dbReference>
<dbReference type="GO" id="GO:0045727">
    <property type="term" value="P:positive regulation of translation"/>
    <property type="evidence" value="ECO:0007669"/>
    <property type="project" value="TreeGrafter"/>
</dbReference>
<dbReference type="PROSITE" id="PS00301">
    <property type="entry name" value="G_TR_1"/>
    <property type="match status" value="1"/>
</dbReference>
<comment type="subcellular location">
    <subcellularLocation>
        <location evidence="1">Plastid</location>
        <location evidence="1">Chloroplast</location>
    </subcellularLocation>
</comment>
<dbReference type="CDD" id="cd01890">
    <property type="entry name" value="LepA"/>
    <property type="match status" value="1"/>
</dbReference>
<dbReference type="GO" id="GO:0003924">
    <property type="term" value="F:GTPase activity"/>
    <property type="evidence" value="ECO:0007669"/>
    <property type="project" value="InterPro"/>
</dbReference>
<dbReference type="InterPro" id="IPR027417">
    <property type="entry name" value="P-loop_NTPase"/>
</dbReference>
<dbReference type="Gene3D" id="3.30.70.2570">
    <property type="entry name" value="Elongation factor 4, C-terminal domain"/>
    <property type="match status" value="1"/>
</dbReference>
<dbReference type="GO" id="GO:0043022">
    <property type="term" value="F:ribosome binding"/>
    <property type="evidence" value="ECO:0007669"/>
    <property type="project" value="TreeGrafter"/>
</dbReference>
<comment type="caution">
    <text evidence="10">The sequence shown here is derived from an EMBL/GenBank/DDBJ whole genome shotgun (WGS) entry which is preliminary data.</text>
</comment>
<feature type="domain" description="Tr-type G" evidence="9">
    <location>
        <begin position="174"/>
        <end position="356"/>
    </location>
</feature>
<evidence type="ECO:0000313" key="10">
    <source>
        <dbReference type="EMBL" id="EWM20919.1"/>
    </source>
</evidence>
<dbReference type="Gene3D" id="3.30.70.240">
    <property type="match status" value="1"/>
</dbReference>
<evidence type="ECO:0000256" key="1">
    <source>
        <dbReference type="ARBA" id="ARBA00004229"/>
    </source>
</evidence>
<dbReference type="Proteomes" id="UP000019335">
    <property type="component" value="Unassembled WGS sequence"/>
</dbReference>
<feature type="compositionally biased region" description="Basic and acidic residues" evidence="7">
    <location>
        <begin position="141"/>
        <end position="158"/>
    </location>
</feature>
<evidence type="ECO:0000313" key="11">
    <source>
        <dbReference type="Proteomes" id="UP000019335"/>
    </source>
</evidence>
<evidence type="ECO:0000256" key="8">
    <source>
        <dbReference type="SAM" id="Phobius"/>
    </source>
</evidence>
<dbReference type="InterPro" id="IPR027518">
    <property type="entry name" value="GUFP"/>
</dbReference>
<dbReference type="InterPro" id="IPR000795">
    <property type="entry name" value="T_Tr_GTP-bd_dom"/>
</dbReference>
<dbReference type="EMBL" id="AZIL01002741">
    <property type="protein sequence ID" value="EWM20919.1"/>
    <property type="molecule type" value="Genomic_DNA"/>
</dbReference>
<dbReference type="PANTHER" id="PTHR43512:SF4">
    <property type="entry name" value="TRANSLATION FACTOR GUF1 HOMOLOG, CHLOROPLASTIC"/>
    <property type="match status" value="1"/>
</dbReference>
<dbReference type="InterPro" id="IPR005225">
    <property type="entry name" value="Small_GTP-bd"/>
</dbReference>
<dbReference type="FunFam" id="3.30.70.2570:FF:000001">
    <property type="entry name" value="Translation factor GUF1, mitochondrial"/>
    <property type="match status" value="1"/>
</dbReference>
<dbReference type="SUPFAM" id="SSF54980">
    <property type="entry name" value="EF-G C-terminal domain-like"/>
    <property type="match status" value="2"/>
</dbReference>
<evidence type="ECO:0000256" key="3">
    <source>
        <dbReference type="ARBA" id="ARBA00022741"/>
    </source>
</evidence>
<feature type="transmembrane region" description="Helical" evidence="8">
    <location>
        <begin position="75"/>
        <end position="96"/>
    </location>
</feature>
<evidence type="ECO:0000256" key="7">
    <source>
        <dbReference type="SAM" id="MobiDB-lite"/>
    </source>
</evidence>
<dbReference type="InterPro" id="IPR035654">
    <property type="entry name" value="LepA_IV"/>
</dbReference>
<evidence type="ECO:0000256" key="4">
    <source>
        <dbReference type="ARBA" id="ARBA00022801"/>
    </source>
</evidence>
<dbReference type="CDD" id="cd03699">
    <property type="entry name" value="EF4_II"/>
    <property type="match status" value="1"/>
</dbReference>
<organism evidence="10 11">
    <name type="scientific">Nannochloropsis gaditana</name>
    <dbReference type="NCBI Taxonomy" id="72520"/>
    <lineage>
        <taxon>Eukaryota</taxon>
        <taxon>Sar</taxon>
        <taxon>Stramenopiles</taxon>
        <taxon>Ochrophyta</taxon>
        <taxon>Eustigmatophyceae</taxon>
        <taxon>Eustigmatales</taxon>
        <taxon>Monodopsidaceae</taxon>
        <taxon>Nannochloropsis</taxon>
    </lineage>
</organism>
<dbReference type="GO" id="GO:0009507">
    <property type="term" value="C:chloroplast"/>
    <property type="evidence" value="ECO:0007669"/>
    <property type="project" value="UniProtKB-SubCell"/>
</dbReference>
<keyword evidence="3" id="KW-0547">Nucleotide-binding</keyword>
<dbReference type="InterPro" id="IPR009000">
    <property type="entry name" value="Transl_B-barrel_sf"/>
</dbReference>
<dbReference type="HAMAP" id="MF_00071">
    <property type="entry name" value="LepA"/>
    <property type="match status" value="1"/>
</dbReference>
<dbReference type="FunFam" id="3.30.70.240:FF:000007">
    <property type="entry name" value="Translation factor GUF1, mitochondrial"/>
    <property type="match status" value="1"/>
</dbReference>
<dbReference type="CDD" id="cd03709">
    <property type="entry name" value="lepA_C"/>
    <property type="match status" value="1"/>
</dbReference>
<dbReference type="InterPro" id="IPR000640">
    <property type="entry name" value="EFG_V-like"/>
</dbReference>
<dbReference type="FunFam" id="2.40.30.10:FF:000015">
    <property type="entry name" value="Translation factor GUF1, mitochondrial"/>
    <property type="match status" value="1"/>
</dbReference>
<dbReference type="InterPro" id="IPR035647">
    <property type="entry name" value="EFG_III/V"/>
</dbReference>
<dbReference type="InterPro" id="IPR013842">
    <property type="entry name" value="LepA_CTD"/>
</dbReference>
<comment type="similarity">
    <text evidence="2">Belongs to the TRAFAC class translation factor GTPase superfamily. Classic translation factor GTPase family. LepA subfamily.</text>
</comment>
<dbReference type="AlphaFoldDB" id="W7TJ30"/>
<keyword evidence="8" id="KW-0812">Transmembrane</keyword>